<evidence type="ECO:0000256" key="4">
    <source>
        <dbReference type="SAM" id="MobiDB-lite"/>
    </source>
</evidence>
<feature type="compositionally biased region" description="Basic residues" evidence="4">
    <location>
        <begin position="264"/>
        <end position="274"/>
    </location>
</feature>
<dbReference type="RefSeq" id="XP_007747605.1">
    <property type="nucleotide sequence ID" value="XM_007749415.1"/>
</dbReference>
<evidence type="ECO:0000256" key="1">
    <source>
        <dbReference type="ARBA" id="ARBA00004123"/>
    </source>
</evidence>
<evidence type="ECO:0000256" key="3">
    <source>
        <dbReference type="ARBA" id="ARBA00023242"/>
    </source>
</evidence>
<feature type="compositionally biased region" description="Acidic residues" evidence="4">
    <location>
        <begin position="194"/>
        <end position="206"/>
    </location>
</feature>
<evidence type="ECO:0000313" key="5">
    <source>
        <dbReference type="EMBL" id="EXJ68219.1"/>
    </source>
</evidence>
<dbReference type="GO" id="GO:0005655">
    <property type="term" value="C:nucleolar ribonuclease P complex"/>
    <property type="evidence" value="ECO:0007669"/>
    <property type="project" value="InterPro"/>
</dbReference>
<dbReference type="InterPro" id="IPR014612">
    <property type="entry name" value="Pop7/Rpp20"/>
</dbReference>
<dbReference type="InterPro" id="IPR020241">
    <property type="entry name" value="RNase_P/MRP_Pop7_fungi"/>
</dbReference>
<protein>
    <submittedName>
        <fullName evidence="5">Uncharacterized protein</fullName>
    </submittedName>
</protein>
<name>W9XCQ6_9EURO</name>
<dbReference type="GO" id="GO:0034965">
    <property type="term" value="P:intronic box C/D snoRNA processing"/>
    <property type="evidence" value="ECO:0007669"/>
    <property type="project" value="TreeGrafter"/>
</dbReference>
<evidence type="ECO:0000313" key="6">
    <source>
        <dbReference type="Proteomes" id="UP000019471"/>
    </source>
</evidence>
<dbReference type="GO" id="GO:0004526">
    <property type="term" value="F:ribonuclease P activity"/>
    <property type="evidence" value="ECO:0007669"/>
    <property type="project" value="TreeGrafter"/>
</dbReference>
<keyword evidence="6" id="KW-1185">Reference proteome</keyword>
<proteinExistence type="predicted"/>
<dbReference type="eggNOG" id="ENOG502SUA0">
    <property type="taxonomic scope" value="Eukaryota"/>
</dbReference>
<dbReference type="GO" id="GO:0006364">
    <property type="term" value="P:rRNA processing"/>
    <property type="evidence" value="ECO:0007669"/>
    <property type="project" value="TreeGrafter"/>
</dbReference>
<comment type="caution">
    <text evidence="5">The sequence shown here is derived from an EMBL/GenBank/DDBJ whole genome shotgun (WGS) entry which is preliminary data.</text>
</comment>
<sequence>MSSSSSSSSPAPLPFSITSELKALKHEKRNQNLRLLPPNATIQRRPLNHAPIADARASGGVNGAPKVVYVSSRTPVVAAVKRVKKYLVQIERRALQHAAGGGSVTKNHGRGPPAKAVELANDALARDKEEVLVKASGRAMAQALRVGEWFRNKENDLLCQVEVRAGSVSTVDDILQIDLEEKDEDDNDSRGEKSEDENGGGHEEEESSKLQCSDTTLELLGGVDVDTMSSGEKKNQATMDEAELGISRENSGNDVNMDGSLSKPSRRKRKKRKRPMYEAQDLPEARIRWIKTVEVAISLRT</sequence>
<dbReference type="GO" id="GO:0003723">
    <property type="term" value="F:RNA binding"/>
    <property type="evidence" value="ECO:0007669"/>
    <property type="project" value="TreeGrafter"/>
</dbReference>
<dbReference type="GeneID" id="19193532"/>
<dbReference type="GO" id="GO:0000294">
    <property type="term" value="P:nuclear-transcribed mRNA catabolic process, RNase MRP-dependent"/>
    <property type="evidence" value="ECO:0007669"/>
    <property type="project" value="TreeGrafter"/>
</dbReference>
<keyword evidence="3" id="KW-0539">Nucleus</keyword>
<dbReference type="PANTHER" id="PTHR28256">
    <property type="entry name" value="RIBONUCLEASES P/MRP PROTEIN SUBUNIT POP7"/>
    <property type="match status" value="1"/>
</dbReference>
<comment type="subcellular location">
    <subcellularLocation>
        <location evidence="1">Nucleus</location>
    </subcellularLocation>
</comment>
<keyword evidence="2" id="KW-0819">tRNA processing</keyword>
<dbReference type="OrthoDB" id="5416589at2759"/>
<dbReference type="EMBL" id="AMGX01000014">
    <property type="protein sequence ID" value="EXJ68219.1"/>
    <property type="molecule type" value="Genomic_DNA"/>
</dbReference>
<evidence type="ECO:0000256" key="2">
    <source>
        <dbReference type="ARBA" id="ARBA00022694"/>
    </source>
</evidence>
<dbReference type="GO" id="GO:0000171">
    <property type="term" value="F:ribonuclease MRP activity"/>
    <property type="evidence" value="ECO:0007669"/>
    <property type="project" value="TreeGrafter"/>
</dbReference>
<dbReference type="Proteomes" id="UP000019471">
    <property type="component" value="Unassembled WGS sequence"/>
</dbReference>
<feature type="region of interest" description="Disordered" evidence="4">
    <location>
        <begin position="178"/>
        <end position="279"/>
    </location>
</feature>
<dbReference type="InterPro" id="IPR036882">
    <property type="entry name" value="Alba-like_dom_sf"/>
</dbReference>
<dbReference type="PANTHER" id="PTHR28256:SF1">
    <property type="entry name" value="RIBONUCLEASES P_MRP PROTEIN SUBUNIT POP7"/>
    <property type="match status" value="1"/>
</dbReference>
<dbReference type="Gene3D" id="3.30.110.20">
    <property type="entry name" value="Alba-like domain"/>
    <property type="match status" value="1"/>
</dbReference>
<dbReference type="AlphaFoldDB" id="W9XCQ6"/>
<dbReference type="Pfam" id="PF12328">
    <property type="entry name" value="Rpp20"/>
    <property type="match status" value="1"/>
</dbReference>
<gene>
    <name evidence="5" type="ORF">A1O5_08834</name>
</gene>
<organism evidence="5 6">
    <name type="scientific">Cladophialophora psammophila CBS 110553</name>
    <dbReference type="NCBI Taxonomy" id="1182543"/>
    <lineage>
        <taxon>Eukaryota</taxon>
        <taxon>Fungi</taxon>
        <taxon>Dikarya</taxon>
        <taxon>Ascomycota</taxon>
        <taxon>Pezizomycotina</taxon>
        <taxon>Eurotiomycetes</taxon>
        <taxon>Chaetothyriomycetidae</taxon>
        <taxon>Chaetothyriales</taxon>
        <taxon>Herpotrichiellaceae</taxon>
        <taxon>Cladophialophora</taxon>
    </lineage>
</organism>
<feature type="compositionally biased region" description="Acidic residues" evidence="4">
    <location>
        <begin position="178"/>
        <end position="187"/>
    </location>
</feature>
<dbReference type="GO" id="GO:0000172">
    <property type="term" value="C:ribonuclease MRP complex"/>
    <property type="evidence" value="ECO:0007669"/>
    <property type="project" value="InterPro"/>
</dbReference>
<accession>W9XCQ6</accession>
<dbReference type="GO" id="GO:0001682">
    <property type="term" value="P:tRNA 5'-leader removal"/>
    <property type="evidence" value="ECO:0007669"/>
    <property type="project" value="InterPro"/>
</dbReference>
<dbReference type="STRING" id="1182543.W9XCQ6"/>
<dbReference type="HOGENOM" id="CLU_085444_0_0_1"/>
<reference evidence="5 6" key="1">
    <citation type="submission" date="2013-03" db="EMBL/GenBank/DDBJ databases">
        <title>The Genome Sequence of Cladophialophora psammophila CBS 110553.</title>
        <authorList>
            <consortium name="The Broad Institute Genomics Platform"/>
            <person name="Cuomo C."/>
            <person name="de Hoog S."/>
            <person name="Gorbushina A."/>
            <person name="Walker B."/>
            <person name="Young S.K."/>
            <person name="Zeng Q."/>
            <person name="Gargeya S."/>
            <person name="Fitzgerald M."/>
            <person name="Haas B."/>
            <person name="Abouelleil A."/>
            <person name="Allen A.W."/>
            <person name="Alvarado L."/>
            <person name="Arachchi H.M."/>
            <person name="Berlin A.M."/>
            <person name="Chapman S.B."/>
            <person name="Gainer-Dewar J."/>
            <person name="Goldberg J."/>
            <person name="Griggs A."/>
            <person name="Gujja S."/>
            <person name="Hansen M."/>
            <person name="Howarth C."/>
            <person name="Imamovic A."/>
            <person name="Ireland A."/>
            <person name="Larimer J."/>
            <person name="McCowan C."/>
            <person name="Murphy C."/>
            <person name="Pearson M."/>
            <person name="Poon T.W."/>
            <person name="Priest M."/>
            <person name="Roberts A."/>
            <person name="Saif S."/>
            <person name="Shea T."/>
            <person name="Sisk P."/>
            <person name="Sykes S."/>
            <person name="Wortman J."/>
            <person name="Nusbaum C."/>
            <person name="Birren B."/>
        </authorList>
    </citation>
    <scope>NUCLEOTIDE SEQUENCE [LARGE SCALE GENOMIC DNA]</scope>
    <source>
        <strain evidence="5 6">CBS 110553</strain>
    </source>
</reference>